<sequence length="178" mass="19312">MLWDLFCTFLRIGFVSFGGGYAMIPIIDFEVTRHGWMTTKEFTEIIAVAGMSPGPIATNSAIIVGYKTAGMNGAVISALGMTLPTLFIILLVSSVFFRYHQTKLVKSAFYGLRPIITGLIIYAAIRFALSNHVIGSFSWHTLGLLSICGLSLLALIKYRIHPIAVILVSGLAGVVLWG</sequence>
<feature type="transmembrane region" description="Helical" evidence="7">
    <location>
        <begin position="108"/>
        <end position="125"/>
    </location>
</feature>
<comment type="similarity">
    <text evidence="2">Belongs to the chromate ion transporter (CHR) (TC 2.A.51) family.</text>
</comment>
<feature type="transmembrane region" description="Helical" evidence="7">
    <location>
        <begin position="9"/>
        <end position="27"/>
    </location>
</feature>
<evidence type="ECO:0000256" key="5">
    <source>
        <dbReference type="ARBA" id="ARBA00022989"/>
    </source>
</evidence>
<keyword evidence="3" id="KW-1003">Cell membrane</keyword>
<evidence type="ECO:0000313" key="8">
    <source>
        <dbReference type="EMBL" id="GHI00399.1"/>
    </source>
</evidence>
<feature type="transmembrane region" description="Helical" evidence="7">
    <location>
        <begin position="137"/>
        <end position="155"/>
    </location>
</feature>
<keyword evidence="4 7" id="KW-0812">Transmembrane</keyword>
<dbReference type="EMBL" id="BNDS01000022">
    <property type="protein sequence ID" value="GHI00399.1"/>
    <property type="molecule type" value="Genomic_DNA"/>
</dbReference>
<dbReference type="Pfam" id="PF02417">
    <property type="entry name" value="Chromate_transp"/>
    <property type="match status" value="1"/>
</dbReference>
<evidence type="ECO:0000256" key="7">
    <source>
        <dbReference type="SAM" id="Phobius"/>
    </source>
</evidence>
<evidence type="ECO:0000256" key="2">
    <source>
        <dbReference type="ARBA" id="ARBA00005262"/>
    </source>
</evidence>
<keyword evidence="9" id="KW-1185">Reference proteome</keyword>
<comment type="caution">
    <text evidence="8">The sequence shown here is derived from an EMBL/GenBank/DDBJ whole genome shotgun (WGS) entry which is preliminary data.</text>
</comment>
<protein>
    <submittedName>
        <fullName evidence="8">Chromate transporter</fullName>
    </submittedName>
</protein>
<dbReference type="PANTHER" id="PTHR43663">
    <property type="entry name" value="CHROMATE TRANSPORT PROTEIN-RELATED"/>
    <property type="match status" value="1"/>
</dbReference>
<keyword evidence="6 7" id="KW-0472">Membrane</keyword>
<accession>A0ABQ3N9J0</accession>
<evidence type="ECO:0000256" key="4">
    <source>
        <dbReference type="ARBA" id="ARBA00022692"/>
    </source>
</evidence>
<dbReference type="RefSeq" id="WP_191275800.1">
    <property type="nucleotide sequence ID" value="NZ_BNDS01000022.1"/>
</dbReference>
<evidence type="ECO:0000256" key="1">
    <source>
        <dbReference type="ARBA" id="ARBA00004651"/>
    </source>
</evidence>
<name>A0ABQ3N9J0_9BACI</name>
<evidence type="ECO:0000256" key="3">
    <source>
        <dbReference type="ARBA" id="ARBA00022475"/>
    </source>
</evidence>
<dbReference type="InterPro" id="IPR052518">
    <property type="entry name" value="CHR_Transporter"/>
</dbReference>
<gene>
    <name evidence="8" type="ORF">AM1BK_39410</name>
</gene>
<feature type="transmembrane region" description="Helical" evidence="7">
    <location>
        <begin position="74"/>
        <end position="96"/>
    </location>
</feature>
<dbReference type="PANTHER" id="PTHR43663:SF1">
    <property type="entry name" value="CHROMATE TRANSPORTER"/>
    <property type="match status" value="1"/>
</dbReference>
<evidence type="ECO:0000313" key="9">
    <source>
        <dbReference type="Proteomes" id="UP000637074"/>
    </source>
</evidence>
<feature type="transmembrane region" description="Helical" evidence="7">
    <location>
        <begin position="160"/>
        <end position="177"/>
    </location>
</feature>
<dbReference type="InterPro" id="IPR003370">
    <property type="entry name" value="Chromate_transpt"/>
</dbReference>
<proteinExistence type="inferred from homology"/>
<organism evidence="8 9">
    <name type="scientific">Neobacillus kokaensis</name>
    <dbReference type="NCBI Taxonomy" id="2759023"/>
    <lineage>
        <taxon>Bacteria</taxon>
        <taxon>Bacillati</taxon>
        <taxon>Bacillota</taxon>
        <taxon>Bacilli</taxon>
        <taxon>Bacillales</taxon>
        <taxon>Bacillaceae</taxon>
        <taxon>Neobacillus</taxon>
    </lineage>
</organism>
<keyword evidence="5 7" id="KW-1133">Transmembrane helix</keyword>
<evidence type="ECO:0000256" key="6">
    <source>
        <dbReference type="ARBA" id="ARBA00023136"/>
    </source>
</evidence>
<dbReference type="Proteomes" id="UP000637074">
    <property type="component" value="Unassembled WGS sequence"/>
</dbReference>
<reference evidence="8 9" key="1">
    <citation type="journal article" date="2022" name="Int. J. Syst. Evol. Microbiol.">
        <title>Neobacillus kokaensis sp. nov., isolated from soil.</title>
        <authorList>
            <person name="Yuki K."/>
            <person name="Matsubara H."/>
            <person name="Yamaguchi S."/>
        </authorList>
    </citation>
    <scope>NUCLEOTIDE SEQUENCE [LARGE SCALE GENOMIC DNA]</scope>
    <source>
        <strain evidence="8 9">LOB 377</strain>
    </source>
</reference>
<comment type="subcellular location">
    <subcellularLocation>
        <location evidence="1">Cell membrane</location>
        <topology evidence="1">Multi-pass membrane protein</topology>
    </subcellularLocation>
</comment>